<gene>
    <name evidence="2" type="ORF">PSLUR01_00495</name>
</gene>
<organism evidence="2 3">
    <name type="scientific">Escherichia phage vB_Eco_slurp01</name>
    <dbReference type="NCBI Taxonomy" id="1874688"/>
    <lineage>
        <taxon>Viruses</taxon>
        <taxon>Duplodnaviria</taxon>
        <taxon>Heunggongvirae</taxon>
        <taxon>Uroviricota</taxon>
        <taxon>Caudoviricetes</taxon>
        <taxon>Asteriusvirus</taxon>
        <taxon>Asteriusvirus PBECO4</taxon>
    </lineage>
</organism>
<feature type="region of interest" description="Disordered" evidence="1">
    <location>
        <begin position="512"/>
        <end position="579"/>
    </location>
</feature>
<feature type="region of interest" description="Disordered" evidence="1">
    <location>
        <begin position="1"/>
        <end position="30"/>
    </location>
</feature>
<feature type="compositionally biased region" description="Polar residues" evidence="1">
    <location>
        <begin position="512"/>
        <end position="521"/>
    </location>
</feature>
<dbReference type="EMBL" id="LT603033">
    <property type="protein sequence ID" value="SCA80472.1"/>
    <property type="molecule type" value="Genomic_DNA"/>
</dbReference>
<proteinExistence type="predicted"/>
<feature type="compositionally biased region" description="Polar residues" evidence="1">
    <location>
        <begin position="561"/>
        <end position="579"/>
    </location>
</feature>
<dbReference type="Pfam" id="PF07230">
    <property type="entry name" value="Portal_T4"/>
    <property type="match status" value="1"/>
</dbReference>
<reference evidence="2 3" key="1">
    <citation type="submission" date="2016-07" db="EMBL/GenBank/DDBJ databases">
        <authorList>
            <person name="Millard A."/>
        </authorList>
    </citation>
    <scope>NUCLEOTIDE SEQUENCE [LARGE SCALE GENOMIC DNA]</scope>
</reference>
<dbReference type="Proteomes" id="UP000279386">
    <property type="component" value="Segment"/>
</dbReference>
<feature type="compositionally biased region" description="Low complexity" evidence="1">
    <location>
        <begin position="19"/>
        <end position="30"/>
    </location>
</feature>
<name>A0A1C3S7M7_9CAUD</name>
<evidence type="ECO:0000313" key="3">
    <source>
        <dbReference type="Proteomes" id="UP000279386"/>
    </source>
</evidence>
<evidence type="ECO:0000256" key="1">
    <source>
        <dbReference type="SAM" id="MobiDB-lite"/>
    </source>
</evidence>
<evidence type="ECO:0000313" key="2">
    <source>
        <dbReference type="EMBL" id="SCA80472.1"/>
    </source>
</evidence>
<sequence length="579" mass="64555">MSWKRHMTVGRSKLSTIPNQSSNSNKSTGTKTNFASYLPVVYNGLANRTERYSQYEQMDQDPEIRTALNIIADFCTQSTEDFGLPYKIKYKDDIGDTEVTTIEDRLDAWTEQNDFKTRMYEIVRGLLKYGDQFFIRDPETFDWYWVSPKNVEQVFVNEATGKTPVIYYIRDVSLNLKDKVFSNLQVGFDKTAYPGAIPTTMGGGGSVAAGGASGFTSQGNTADPFSTNGQLDVIPVGAEHVIHLTLNTGQDGVWPFGTSILEDVFKVYKQKELLEDSIIIYRVQRAPERRVFKIDVGDMQAHQAMAYVERFKNEIHQRRIPSNKGGSTSLMDAAYNPLSILEDYFFPQTSEGRGSDVQTLPGGDNLGQIDDLRYFNNKLIRGLQIPASYLPQGPDDGGVSLFGDGATQAMASELRFNNQCMRYQRLVAKHFDAEFKRFMVKNGYNISTSSFEVIMNPPINLASYRKAELDAKLINTYLPLNDLPYMAKQTILEKMGFSKADIVKNEQMWLQENPQDGSQPSGGEEDSAGLQSVGIDAPNDPGMDLGIDGEGNLESADAEYQEQQSGSGGFNPNNLGNSF</sequence>
<accession>A0A1C3S7M7</accession>
<dbReference type="InterPro" id="IPR010823">
    <property type="entry name" value="Portal_Gp20"/>
</dbReference>
<protein>
    <submittedName>
        <fullName evidence="2">Bacteriophage T4-like capsid assembly protein (Gp20)</fullName>
    </submittedName>
</protein>